<keyword evidence="5" id="KW-1185">Reference proteome</keyword>
<feature type="compositionally biased region" description="Polar residues" evidence="2">
    <location>
        <begin position="984"/>
        <end position="993"/>
    </location>
</feature>
<feature type="compositionally biased region" description="Basic and acidic residues" evidence="2">
    <location>
        <begin position="921"/>
        <end position="932"/>
    </location>
</feature>
<feature type="compositionally biased region" description="Basic and acidic residues" evidence="2">
    <location>
        <begin position="675"/>
        <end position="700"/>
    </location>
</feature>
<dbReference type="PANTHER" id="PTHR48081:SF19">
    <property type="entry name" value="AB HYDROLASE SUPERFAMILY PROTEIN C4A8.06C"/>
    <property type="match status" value="1"/>
</dbReference>
<keyword evidence="1" id="KW-0378">Hydrolase</keyword>
<feature type="region of interest" description="Disordered" evidence="2">
    <location>
        <begin position="786"/>
        <end position="808"/>
    </location>
</feature>
<feature type="compositionally biased region" description="Acidic residues" evidence="2">
    <location>
        <begin position="1378"/>
        <end position="1387"/>
    </location>
</feature>
<feature type="region of interest" description="Disordered" evidence="2">
    <location>
        <begin position="619"/>
        <end position="742"/>
    </location>
</feature>
<feature type="compositionally biased region" description="Low complexity" evidence="2">
    <location>
        <begin position="1252"/>
        <end position="1271"/>
    </location>
</feature>
<feature type="compositionally biased region" description="Basic residues" evidence="2">
    <location>
        <begin position="1225"/>
        <end position="1241"/>
    </location>
</feature>
<evidence type="ECO:0000259" key="3">
    <source>
        <dbReference type="Pfam" id="PF07859"/>
    </source>
</evidence>
<feature type="compositionally biased region" description="Basic residues" evidence="2">
    <location>
        <begin position="864"/>
        <end position="879"/>
    </location>
</feature>
<evidence type="ECO:0000313" key="4">
    <source>
        <dbReference type="EMBL" id="KKA30272.1"/>
    </source>
</evidence>
<dbReference type="PANTHER" id="PTHR48081">
    <property type="entry name" value="AB HYDROLASE SUPERFAMILY PROTEIN C4A8.06C"/>
    <property type="match status" value="1"/>
</dbReference>
<dbReference type="InterPro" id="IPR013094">
    <property type="entry name" value="AB_hydrolase_3"/>
</dbReference>
<feature type="compositionally biased region" description="Basic and acidic residues" evidence="2">
    <location>
        <begin position="1135"/>
        <end position="1147"/>
    </location>
</feature>
<dbReference type="GO" id="GO:0016787">
    <property type="term" value="F:hydrolase activity"/>
    <property type="evidence" value="ECO:0007669"/>
    <property type="project" value="UniProtKB-KW"/>
</dbReference>
<feature type="compositionally biased region" description="Low complexity" evidence="2">
    <location>
        <begin position="718"/>
        <end position="739"/>
    </location>
</feature>
<dbReference type="SUPFAM" id="SSF53474">
    <property type="entry name" value="alpha/beta-Hydrolases"/>
    <property type="match status" value="1"/>
</dbReference>
<dbReference type="InterPro" id="IPR029058">
    <property type="entry name" value="AB_hydrolase_fold"/>
</dbReference>
<feature type="compositionally biased region" description="Low complexity" evidence="2">
    <location>
        <begin position="1063"/>
        <end position="1074"/>
    </location>
</feature>
<name>A0A0F4ZIC3_9PEZI</name>
<organism evidence="4 5">
    <name type="scientific">Thielaviopsis punctulata</name>
    <dbReference type="NCBI Taxonomy" id="72032"/>
    <lineage>
        <taxon>Eukaryota</taxon>
        <taxon>Fungi</taxon>
        <taxon>Dikarya</taxon>
        <taxon>Ascomycota</taxon>
        <taxon>Pezizomycotina</taxon>
        <taxon>Sordariomycetes</taxon>
        <taxon>Hypocreomycetidae</taxon>
        <taxon>Microascales</taxon>
        <taxon>Ceratocystidaceae</taxon>
        <taxon>Thielaviopsis</taxon>
    </lineage>
</organism>
<feature type="compositionally biased region" description="Basic and acidic residues" evidence="2">
    <location>
        <begin position="1317"/>
        <end position="1333"/>
    </location>
</feature>
<sequence>MPPLAAQYLNKKDTDKPTSNLRYDQGLNLVRGFLEYASTHTIEELQAFTSQWVPHPAWVRVEGAVIPSNFLEKAAAYLQTELGEDGLRQVGGRHWWQWRMPGTSLEAEWVEMKSDYLNNLQPPSGSSQQSRRVMFYLHGGAYYFGGVNEHRYQLQRHARKLKARIFAPEYRLAPQFPFPCALQDALASYMFLLCSYDPAEIIFAGDSAGGALIVSLLVVLRNQQLPMPSGSILLSPWVDLTHSFPSLTSDPKFDYVPNSGFHHRPSKAWPPPTQEEWVQMCKEAGVDVRTGKVFELSQTTPESDPAGSRYPPHHLKVNIDGEELTIKDQVQMYAPNHLLSHPLVSPIMQATLGGLPPVMIVTGGAELLRDEQIYIAHKMANPQKYAHPDLSAADRARVNQYPPTLVQLQVWDHLCHVATTLSFTKPAKYMFRSIAQFGAWALNVRPQSAHSFLSQSDDWSDVSRSTTHATATTAMTDDSRSNGRIGRVGNAGDPLPPFVDSMIRQRVSGNGDIYELAPASEFPYCDPPDFENVGKVKSIPLQRWVAQKAKFDAKYHRALRDLRKEIIEDIRGGFIKHGEGENPPLAAIAGRFLLNPVPRKSKLSKISIPHVWSVWSSRNDENVTRGRKKRQELQGDDASSRNLISRRRNSCETDADRSFVSATSNTYDDDFTSTTREEERQKKRIEKERRKLDKETEKEKRRVLRRKGSSFGNDDAESQSIMSSSKSSRLSSETSTSSQKLERYGETREIIIPEHEVIQQDFTSLTPWDTVESVTPKRAVKREPLVTINPNKSMSSLGSRDEKSEVNVPVPVPKLVEKAKPVTPTQKVATSFESQLWVGYAAPMYAPPTKALPKIPERGQKTGPKGKKKTGKGKPKPRPKVQLTPLEQELWGMYTLPLNIPGKKSPKRVPSTQPLIDEPEKEGGEDKEEAVKSADGVETIDRVRTADGVQMMDGASPKPDTGAMPPAGVASPKADSLERRAPTPVNQKQWNQSPGPNIPLPPLPLPRVPRRFNGEPLRIQVSSPDMRQTAESDRTSNSATGEERGRQFSDAPMLSPAVAEGFSSQRTSRSMTTTPASSIYREQPSTPTMRKRMDTRKWSELHGVPDESSVAQLPWETETETETVFRSPVASDRSPVADDHSLRRSPHDAASIASQSVRSFTPSENMLAHVPTTNRVIKDIKRWEEVQGVMDESSVCPTPWELEASLPKLPSSSGMSNVAEDAAARKRRGTSVGREKRRFWKWGRSSAEKSAQDVSGSARSSSSHPSDTSDATLVYSGLPSPSMVSVHTTGQMSVVSASPSVPKIPPQHQKSQMELLLDQRRQREQEKAAKGEVETGVVGKRPMLGGIALPFSLGKKASTESLVTLHSDEDHMPRKQEEEEAEAEMAR</sequence>
<dbReference type="Proteomes" id="UP000033483">
    <property type="component" value="Unassembled WGS sequence"/>
</dbReference>
<accession>A0A0F4ZIC3</accession>
<feature type="region of interest" description="Disordered" evidence="2">
    <location>
        <begin position="1206"/>
        <end position="1334"/>
    </location>
</feature>
<feature type="compositionally biased region" description="Basic and acidic residues" evidence="2">
    <location>
        <begin position="1091"/>
        <end position="1105"/>
    </location>
</feature>
<comment type="caution">
    <text evidence="4">The sequence shown here is derived from an EMBL/GenBank/DDBJ whole genome shotgun (WGS) entry which is preliminary data.</text>
</comment>
<feature type="region of interest" description="Disordered" evidence="2">
    <location>
        <begin position="847"/>
        <end position="1157"/>
    </location>
</feature>
<feature type="compositionally biased region" description="Pro residues" evidence="2">
    <location>
        <begin position="996"/>
        <end position="1007"/>
    </location>
</feature>
<evidence type="ECO:0000256" key="1">
    <source>
        <dbReference type="ARBA" id="ARBA00022801"/>
    </source>
</evidence>
<feature type="domain" description="Alpha/beta hydrolase fold-3" evidence="3">
    <location>
        <begin position="134"/>
        <end position="246"/>
    </location>
</feature>
<gene>
    <name evidence="4" type="ORF">TD95_004384</name>
</gene>
<dbReference type="InterPro" id="IPR050300">
    <property type="entry name" value="GDXG_lipolytic_enzyme"/>
</dbReference>
<reference evidence="4 5" key="1">
    <citation type="submission" date="2015-03" db="EMBL/GenBank/DDBJ databases">
        <authorList>
            <person name="Radwan O."/>
            <person name="Al-Naeli F.A."/>
            <person name="Rendon G.A."/>
            <person name="Fields C."/>
        </authorList>
    </citation>
    <scope>NUCLEOTIDE SEQUENCE [LARGE SCALE GENOMIC DNA]</scope>
    <source>
        <strain evidence="4">CR-DP1</strain>
    </source>
</reference>
<evidence type="ECO:0000313" key="5">
    <source>
        <dbReference type="Proteomes" id="UP000033483"/>
    </source>
</evidence>
<proteinExistence type="predicted"/>
<feature type="region of interest" description="Disordered" evidence="2">
    <location>
        <begin position="468"/>
        <end position="491"/>
    </location>
</feature>
<evidence type="ECO:0000256" key="2">
    <source>
        <dbReference type="SAM" id="MobiDB-lite"/>
    </source>
</evidence>
<dbReference type="Gene3D" id="3.40.50.1820">
    <property type="entry name" value="alpha/beta hydrolase"/>
    <property type="match status" value="1"/>
</dbReference>
<feature type="compositionally biased region" description="Polar residues" evidence="2">
    <location>
        <begin position="1282"/>
        <end position="1299"/>
    </location>
</feature>
<dbReference type="EMBL" id="LAEV01000446">
    <property type="protein sequence ID" value="KKA30272.1"/>
    <property type="molecule type" value="Genomic_DNA"/>
</dbReference>
<dbReference type="Pfam" id="PF07859">
    <property type="entry name" value="Abhydrolase_3"/>
    <property type="match status" value="2"/>
</dbReference>
<feature type="compositionally biased region" description="Polar residues" evidence="2">
    <location>
        <begin position="788"/>
        <end position="798"/>
    </location>
</feature>
<protein>
    <recommendedName>
        <fullName evidence="3">Alpha/beta hydrolase fold-3 domain-containing protein</fullName>
    </recommendedName>
</protein>
<feature type="domain" description="Alpha/beta hydrolase fold-3" evidence="3">
    <location>
        <begin position="330"/>
        <end position="381"/>
    </location>
</feature>
<feature type="compositionally biased region" description="Basic and acidic residues" evidence="2">
    <location>
        <begin position="1366"/>
        <end position="1377"/>
    </location>
</feature>
<feature type="region of interest" description="Disordered" evidence="2">
    <location>
        <begin position="1364"/>
        <end position="1387"/>
    </location>
</feature>
<dbReference type="OrthoDB" id="2336090at2759"/>